<dbReference type="GO" id="GO:0005524">
    <property type="term" value="F:ATP binding"/>
    <property type="evidence" value="ECO:0007669"/>
    <property type="project" value="UniProtKB-KW"/>
</dbReference>
<evidence type="ECO:0000256" key="3">
    <source>
        <dbReference type="ARBA" id="ARBA00022741"/>
    </source>
</evidence>
<reference evidence="8" key="1">
    <citation type="submission" date="2014-07" db="EMBL/GenBank/DDBJ databases">
        <title>Identification of a novel salt tolerance gene in wild soybean by whole-genome sequencing.</title>
        <authorList>
            <person name="Lam H.-M."/>
            <person name="Qi X."/>
            <person name="Li M.-W."/>
            <person name="Liu X."/>
            <person name="Xie M."/>
            <person name="Ni M."/>
            <person name="Xu X."/>
        </authorList>
    </citation>
    <scope>NUCLEOTIDE SEQUENCE [LARGE SCALE GENOMIC DNA]</scope>
    <source>
        <tissue evidence="8">Root</tissue>
    </source>
</reference>
<dbReference type="GO" id="GO:0016251">
    <property type="term" value="F:RNA polymerase II general transcription initiation factor activity"/>
    <property type="evidence" value="ECO:0007669"/>
    <property type="project" value="TreeGrafter"/>
</dbReference>
<dbReference type="GO" id="GO:0006367">
    <property type="term" value="P:transcription initiation at RNA polymerase II promoter"/>
    <property type="evidence" value="ECO:0007669"/>
    <property type="project" value="TreeGrafter"/>
</dbReference>
<accession>A0A0B2R236</accession>
<dbReference type="Pfam" id="PF00400">
    <property type="entry name" value="WD40"/>
    <property type="match status" value="1"/>
</dbReference>
<name>A0A0B2R236_GLYSO</name>
<feature type="domain" description="DNA mismatch repair proteins mutS family" evidence="7">
    <location>
        <begin position="1"/>
        <end position="115"/>
    </location>
</feature>
<dbReference type="InterPro" id="IPR001680">
    <property type="entry name" value="WD40_rpt"/>
</dbReference>
<dbReference type="AlphaFoldDB" id="A0A0B2R236"/>
<dbReference type="InterPro" id="IPR000432">
    <property type="entry name" value="DNA_mismatch_repair_MutS_C"/>
</dbReference>
<protein>
    <submittedName>
        <fullName evidence="8">DNA mismatch repair protein Msh6-1</fullName>
    </submittedName>
</protein>
<feature type="repeat" description="WD" evidence="6">
    <location>
        <begin position="99"/>
        <end position="140"/>
    </location>
</feature>
<gene>
    <name evidence="8" type="ORF">glysoja_043921</name>
</gene>
<dbReference type="Gene3D" id="2.130.10.10">
    <property type="entry name" value="YVTN repeat-like/Quinoprotein amine dehydrogenase"/>
    <property type="match status" value="1"/>
</dbReference>
<evidence type="ECO:0000256" key="2">
    <source>
        <dbReference type="ARBA" id="ARBA00022737"/>
    </source>
</evidence>
<keyword evidence="2" id="KW-0677">Repeat</keyword>
<feature type="repeat" description="WD" evidence="6">
    <location>
        <begin position="141"/>
        <end position="182"/>
    </location>
</feature>
<dbReference type="PANTHER" id="PTHR19879">
    <property type="entry name" value="TRANSCRIPTION INITIATION FACTOR TFIID"/>
    <property type="match status" value="1"/>
</dbReference>
<keyword evidence="5" id="KW-0238">DNA-binding</keyword>
<dbReference type="GO" id="GO:0006298">
    <property type="term" value="P:mismatch repair"/>
    <property type="evidence" value="ECO:0007669"/>
    <property type="project" value="InterPro"/>
</dbReference>
<dbReference type="PROSITE" id="PS50082">
    <property type="entry name" value="WD_REPEATS_2"/>
    <property type="match status" value="2"/>
</dbReference>
<dbReference type="SUPFAM" id="SSF52540">
    <property type="entry name" value="P-loop containing nucleoside triphosphate hydrolases"/>
    <property type="match status" value="1"/>
</dbReference>
<keyword evidence="3" id="KW-0547">Nucleotide-binding</keyword>
<dbReference type="PANTHER" id="PTHR19879:SF1">
    <property type="entry name" value="CANNONBALL-RELATED"/>
    <property type="match status" value="1"/>
</dbReference>
<evidence type="ECO:0000256" key="6">
    <source>
        <dbReference type="PROSITE-ProRule" id="PRU00221"/>
    </source>
</evidence>
<evidence type="ECO:0000259" key="7">
    <source>
        <dbReference type="SMART" id="SM00534"/>
    </source>
</evidence>
<keyword evidence="4" id="KW-0067">ATP-binding</keyword>
<dbReference type="PROSITE" id="PS50294">
    <property type="entry name" value="WD_REPEATS_REGION"/>
    <property type="match status" value="2"/>
</dbReference>
<evidence type="ECO:0000256" key="1">
    <source>
        <dbReference type="ARBA" id="ARBA00022574"/>
    </source>
</evidence>
<dbReference type="InterPro" id="IPR036322">
    <property type="entry name" value="WD40_repeat_dom_sf"/>
</dbReference>
<evidence type="ECO:0000313" key="8">
    <source>
        <dbReference type="EMBL" id="KHN25987.1"/>
    </source>
</evidence>
<dbReference type="SMART" id="SM00320">
    <property type="entry name" value="WD40"/>
    <property type="match status" value="2"/>
</dbReference>
<dbReference type="InterPro" id="IPR027417">
    <property type="entry name" value="P-loop_NTPase"/>
</dbReference>
<dbReference type="SUPFAM" id="SSF50978">
    <property type="entry name" value="WD40 repeat-like"/>
    <property type="match status" value="1"/>
</dbReference>
<dbReference type="EMBL" id="KN654124">
    <property type="protein sequence ID" value="KHN25987.1"/>
    <property type="molecule type" value="Genomic_DNA"/>
</dbReference>
<sequence>MLSSATHNSLVALDELGRRTTTSYGQEYLVRKVQYCGLFCTHYHRLAVDYLKDPKFYLCHMACQVGGGIAGLYEVTFLYRLTPSAWPKSYSVNVAQMVFVGHKGMILSLAMSPGGFYMVSSDEDGIIMMWDLSSSRCLTPLIGHTSCVWSLTFSYEVSIIAFGSADCTVKLWDVNTSTKVSRAEEK</sequence>
<dbReference type="PROSITE" id="PS00678">
    <property type="entry name" value="WD_REPEATS_1"/>
    <property type="match status" value="1"/>
</dbReference>
<dbReference type="InterPro" id="IPR015943">
    <property type="entry name" value="WD40/YVTN_repeat-like_dom_sf"/>
</dbReference>
<dbReference type="InterPro" id="IPR019775">
    <property type="entry name" value="WD40_repeat_CS"/>
</dbReference>
<dbReference type="Pfam" id="PF00488">
    <property type="entry name" value="MutS_V"/>
    <property type="match status" value="1"/>
</dbReference>
<evidence type="ECO:0000256" key="5">
    <source>
        <dbReference type="ARBA" id="ARBA00023125"/>
    </source>
</evidence>
<keyword evidence="1 6" id="KW-0853">WD repeat</keyword>
<dbReference type="GO" id="GO:0030983">
    <property type="term" value="F:mismatched DNA binding"/>
    <property type="evidence" value="ECO:0007669"/>
    <property type="project" value="InterPro"/>
</dbReference>
<dbReference type="GO" id="GO:0005669">
    <property type="term" value="C:transcription factor TFIID complex"/>
    <property type="evidence" value="ECO:0007669"/>
    <property type="project" value="TreeGrafter"/>
</dbReference>
<proteinExistence type="predicted"/>
<dbReference type="Proteomes" id="UP000053555">
    <property type="component" value="Unassembled WGS sequence"/>
</dbReference>
<organism evidence="8">
    <name type="scientific">Glycine soja</name>
    <name type="common">Wild soybean</name>
    <dbReference type="NCBI Taxonomy" id="3848"/>
    <lineage>
        <taxon>Eukaryota</taxon>
        <taxon>Viridiplantae</taxon>
        <taxon>Streptophyta</taxon>
        <taxon>Embryophyta</taxon>
        <taxon>Tracheophyta</taxon>
        <taxon>Spermatophyta</taxon>
        <taxon>Magnoliopsida</taxon>
        <taxon>eudicotyledons</taxon>
        <taxon>Gunneridae</taxon>
        <taxon>Pentapetalae</taxon>
        <taxon>rosids</taxon>
        <taxon>fabids</taxon>
        <taxon>Fabales</taxon>
        <taxon>Fabaceae</taxon>
        <taxon>Papilionoideae</taxon>
        <taxon>50 kb inversion clade</taxon>
        <taxon>NPAAA clade</taxon>
        <taxon>indigoferoid/millettioid clade</taxon>
        <taxon>Phaseoleae</taxon>
        <taxon>Glycine</taxon>
        <taxon>Glycine subgen. Soja</taxon>
    </lineage>
</organism>
<dbReference type="SMART" id="SM00534">
    <property type="entry name" value="MUTSac"/>
    <property type="match status" value="1"/>
</dbReference>
<dbReference type="Gene3D" id="3.40.50.300">
    <property type="entry name" value="P-loop containing nucleotide triphosphate hydrolases"/>
    <property type="match status" value="1"/>
</dbReference>
<evidence type="ECO:0000256" key="4">
    <source>
        <dbReference type="ARBA" id="ARBA00022840"/>
    </source>
</evidence>